<dbReference type="AlphaFoldDB" id="A0A6J4KBW1"/>
<dbReference type="Gene3D" id="3.40.50.720">
    <property type="entry name" value="NAD(P)-binding Rossmann-like Domain"/>
    <property type="match status" value="1"/>
</dbReference>
<proteinExistence type="predicted"/>
<evidence type="ECO:0000259" key="1">
    <source>
        <dbReference type="Pfam" id="PF01408"/>
    </source>
</evidence>
<gene>
    <name evidence="3" type="ORF">AVDCRST_MAG61-970</name>
</gene>
<dbReference type="PANTHER" id="PTHR43377">
    <property type="entry name" value="BILIVERDIN REDUCTASE A"/>
    <property type="match status" value="1"/>
</dbReference>
<feature type="domain" description="GFO/IDH/MocA-like oxidoreductase" evidence="2">
    <location>
        <begin position="142"/>
        <end position="252"/>
    </location>
</feature>
<dbReference type="PANTHER" id="PTHR43377:SF1">
    <property type="entry name" value="BILIVERDIN REDUCTASE A"/>
    <property type="match status" value="1"/>
</dbReference>
<organism evidence="3">
    <name type="scientific">uncultured Friedmanniella sp</name>
    <dbReference type="NCBI Taxonomy" id="335381"/>
    <lineage>
        <taxon>Bacteria</taxon>
        <taxon>Bacillati</taxon>
        <taxon>Actinomycetota</taxon>
        <taxon>Actinomycetes</taxon>
        <taxon>Propionibacteriales</taxon>
        <taxon>Nocardioidaceae</taxon>
        <taxon>Friedmanniella</taxon>
        <taxon>environmental samples</taxon>
    </lineage>
</organism>
<dbReference type="SUPFAM" id="SSF51735">
    <property type="entry name" value="NAD(P)-binding Rossmann-fold domains"/>
    <property type="match status" value="1"/>
</dbReference>
<dbReference type="InterPro" id="IPR055170">
    <property type="entry name" value="GFO_IDH_MocA-like_dom"/>
</dbReference>
<dbReference type="EMBL" id="CADCTT010000144">
    <property type="protein sequence ID" value="CAA9300473.1"/>
    <property type="molecule type" value="Genomic_DNA"/>
</dbReference>
<reference evidence="3" key="1">
    <citation type="submission" date="2020-02" db="EMBL/GenBank/DDBJ databases">
        <authorList>
            <person name="Meier V. D."/>
        </authorList>
    </citation>
    <scope>NUCLEOTIDE SEQUENCE</scope>
    <source>
        <strain evidence="3">AVDCRST_MAG61</strain>
    </source>
</reference>
<dbReference type="InterPro" id="IPR000683">
    <property type="entry name" value="Gfo/Idh/MocA-like_OxRdtase_N"/>
</dbReference>
<dbReference type="GO" id="GO:0050112">
    <property type="term" value="F:inositol 2-dehydrogenase (NAD+) activity"/>
    <property type="evidence" value="ECO:0007669"/>
    <property type="project" value="UniProtKB-EC"/>
</dbReference>
<dbReference type="SUPFAM" id="SSF55347">
    <property type="entry name" value="Glyceraldehyde-3-phosphate dehydrogenase-like, C-terminal domain"/>
    <property type="match status" value="1"/>
</dbReference>
<sequence>MAEPLRILQVGAGGMGRAWLRNLVSFPDAVLVGLVDLDLDRARAAAAEEGHPEVPVARDLTLLAAETGAQAVLDVTVPEAHQAVNTEAMRAGLPVLCEKPLAGSVSQCLEMVATAELTGQLLMVSQSRRYWQSLVALRDQLGQLGEIGTVSCEFFKAPRMPGFREEMAHPLLVDMAIHHLDLARLLLGADPVSVYCESANPPWSWFAGDAAATAVFAFPAGQRFTYTGSWVARGLETSWNGSWRVSAEHGTAVWDGDHPPIAFGDEGELPVRLGTGGQEIRGSLAEFVQAVRTGVEPDTVARRNVWSVAMVEAAIASTELGGRVLLEEVLESAYVEAVRGARDPDVRDVLQSWPSVQQGLAAR</sequence>
<evidence type="ECO:0000259" key="2">
    <source>
        <dbReference type="Pfam" id="PF22725"/>
    </source>
</evidence>
<dbReference type="EC" id="1.1.1.18" evidence="3"/>
<dbReference type="Pfam" id="PF01408">
    <property type="entry name" value="GFO_IDH_MocA"/>
    <property type="match status" value="1"/>
</dbReference>
<dbReference type="InterPro" id="IPR051450">
    <property type="entry name" value="Gfo/Idh/MocA_Oxidoreductases"/>
</dbReference>
<keyword evidence="3" id="KW-0560">Oxidoreductase</keyword>
<feature type="domain" description="Gfo/Idh/MocA-like oxidoreductase N-terminal" evidence="1">
    <location>
        <begin position="6"/>
        <end position="124"/>
    </location>
</feature>
<accession>A0A6J4KBW1</accession>
<dbReference type="Pfam" id="PF22725">
    <property type="entry name" value="GFO_IDH_MocA_C3"/>
    <property type="match status" value="1"/>
</dbReference>
<evidence type="ECO:0000313" key="3">
    <source>
        <dbReference type="EMBL" id="CAA9300473.1"/>
    </source>
</evidence>
<dbReference type="Gene3D" id="3.30.360.10">
    <property type="entry name" value="Dihydrodipicolinate Reductase, domain 2"/>
    <property type="match status" value="1"/>
</dbReference>
<protein>
    <submittedName>
        <fullName evidence="3">Myo-inositol 2-dehydrogenase</fullName>
        <ecNumber evidence="3">1.1.1.18</ecNumber>
    </submittedName>
</protein>
<name>A0A6J4KBW1_9ACTN</name>
<dbReference type="InterPro" id="IPR036291">
    <property type="entry name" value="NAD(P)-bd_dom_sf"/>
</dbReference>
<dbReference type="GO" id="GO:0000166">
    <property type="term" value="F:nucleotide binding"/>
    <property type="evidence" value="ECO:0007669"/>
    <property type="project" value="InterPro"/>
</dbReference>